<evidence type="ECO:0000256" key="1">
    <source>
        <dbReference type="SAM" id="MobiDB-lite"/>
    </source>
</evidence>
<dbReference type="EMBL" id="JAVFHQ010000022">
    <property type="protein sequence ID" value="KAK4544871.1"/>
    <property type="molecule type" value="Genomic_DNA"/>
</dbReference>
<evidence type="ECO:0000313" key="2">
    <source>
        <dbReference type="EMBL" id="KAK4544871.1"/>
    </source>
</evidence>
<accession>A0AAV9JIB0</accession>
<sequence>MLCHNCDRWHLPTPCVAALYQCGQCGANGHLEVFCPGNATVRPLDMTAVKMQMEAGLQAGNKRADTITGLYFSREAEIQAIKYEVAKETIRLLHEGRFSDEVLEIMRTKFIPTREPLQGLLQAQSGAGYGGPPIDSRATVGHATNYGN</sequence>
<evidence type="ECO:0008006" key="4">
    <source>
        <dbReference type="Google" id="ProtNLM"/>
    </source>
</evidence>
<proteinExistence type="predicted"/>
<name>A0AAV9JIB0_9PEZI</name>
<gene>
    <name evidence="2" type="ORF">LTR36_003775</name>
</gene>
<evidence type="ECO:0000313" key="3">
    <source>
        <dbReference type="Proteomes" id="UP001324427"/>
    </source>
</evidence>
<dbReference type="AlphaFoldDB" id="A0AAV9JIB0"/>
<comment type="caution">
    <text evidence="2">The sequence shown here is derived from an EMBL/GenBank/DDBJ whole genome shotgun (WGS) entry which is preliminary data.</text>
</comment>
<keyword evidence="3" id="KW-1185">Reference proteome</keyword>
<protein>
    <recommendedName>
        <fullName evidence="4">CCHC-type domain-containing protein</fullName>
    </recommendedName>
</protein>
<feature type="region of interest" description="Disordered" evidence="1">
    <location>
        <begin position="126"/>
        <end position="148"/>
    </location>
</feature>
<reference evidence="2 3" key="1">
    <citation type="submission" date="2021-11" db="EMBL/GenBank/DDBJ databases">
        <title>Black yeast isolated from Biological Soil Crust.</title>
        <authorList>
            <person name="Kurbessoian T."/>
        </authorList>
    </citation>
    <scope>NUCLEOTIDE SEQUENCE [LARGE SCALE GENOMIC DNA]</scope>
    <source>
        <strain evidence="2 3">CCFEE 5522</strain>
    </source>
</reference>
<dbReference type="Proteomes" id="UP001324427">
    <property type="component" value="Unassembled WGS sequence"/>
</dbReference>
<organism evidence="2 3">
    <name type="scientific">Oleoguttula mirabilis</name>
    <dbReference type="NCBI Taxonomy" id="1507867"/>
    <lineage>
        <taxon>Eukaryota</taxon>
        <taxon>Fungi</taxon>
        <taxon>Dikarya</taxon>
        <taxon>Ascomycota</taxon>
        <taxon>Pezizomycotina</taxon>
        <taxon>Dothideomycetes</taxon>
        <taxon>Dothideomycetidae</taxon>
        <taxon>Mycosphaerellales</taxon>
        <taxon>Teratosphaeriaceae</taxon>
        <taxon>Oleoguttula</taxon>
    </lineage>
</organism>